<evidence type="ECO:0000256" key="4">
    <source>
        <dbReference type="ARBA" id="ARBA00022859"/>
    </source>
</evidence>
<dbReference type="FunFam" id="1.10.533.10:FF:000013">
    <property type="entry name" value="Apoptosis-associated speck-like protein containing a CARD"/>
    <property type="match status" value="1"/>
</dbReference>
<evidence type="ECO:0000313" key="11">
    <source>
        <dbReference type="EMBL" id="KAH1170581.1"/>
    </source>
</evidence>
<dbReference type="Pfam" id="PF13553">
    <property type="entry name" value="FIIND"/>
    <property type="match status" value="1"/>
</dbReference>
<dbReference type="GO" id="GO:0042981">
    <property type="term" value="P:regulation of apoptotic process"/>
    <property type="evidence" value="ECO:0007669"/>
    <property type="project" value="InterPro"/>
</dbReference>
<evidence type="ECO:0000259" key="8">
    <source>
        <dbReference type="PROSITE" id="PS50209"/>
    </source>
</evidence>
<dbReference type="AlphaFoldDB" id="A0A9D4AVU3"/>
<feature type="region of interest" description="Disordered" evidence="7">
    <location>
        <begin position="348"/>
        <end position="377"/>
    </location>
</feature>
<keyword evidence="3" id="KW-0399">Innate immunity</keyword>
<evidence type="ECO:0000259" key="9">
    <source>
        <dbReference type="PROSITE" id="PS50824"/>
    </source>
</evidence>
<evidence type="ECO:0000256" key="6">
    <source>
        <dbReference type="ARBA" id="ARBA00023233"/>
    </source>
</evidence>
<keyword evidence="2" id="KW-0963">Cytoplasm</keyword>
<evidence type="ECO:0000256" key="5">
    <source>
        <dbReference type="ARBA" id="ARBA00023198"/>
    </source>
</evidence>
<dbReference type="InterPro" id="IPR001315">
    <property type="entry name" value="CARD"/>
</dbReference>
<feature type="region of interest" description="Disordered" evidence="7">
    <location>
        <begin position="128"/>
        <end position="182"/>
    </location>
</feature>
<dbReference type="EMBL" id="JAHDVG010000483">
    <property type="protein sequence ID" value="KAH1170581.1"/>
    <property type="molecule type" value="Genomic_DNA"/>
</dbReference>
<comment type="caution">
    <text evidence="11">The sequence shown here is derived from an EMBL/GenBank/DDBJ whole genome shotgun (WGS) entry which is preliminary data.</text>
</comment>
<feature type="domain" description="Pyrin" evidence="9">
    <location>
        <begin position="1"/>
        <end position="71"/>
    </location>
</feature>
<gene>
    <name evidence="11" type="ORF">KIL84_006199</name>
</gene>
<dbReference type="InterPro" id="IPR051249">
    <property type="entry name" value="NLRP_Inflammasome"/>
</dbReference>
<dbReference type="Pfam" id="PF02758">
    <property type="entry name" value="PYRIN"/>
    <property type="match status" value="1"/>
</dbReference>
<evidence type="ECO:0000259" key="10">
    <source>
        <dbReference type="PROSITE" id="PS51830"/>
    </source>
</evidence>
<evidence type="ECO:0000256" key="7">
    <source>
        <dbReference type="SAM" id="MobiDB-lite"/>
    </source>
</evidence>
<keyword evidence="6" id="KW-1271">Inflammasome</keyword>
<evidence type="ECO:0000256" key="2">
    <source>
        <dbReference type="ARBA" id="ARBA00022490"/>
    </source>
</evidence>
<dbReference type="GO" id="GO:0061702">
    <property type="term" value="C:canonical inflammasome complex"/>
    <property type="evidence" value="ECO:0007669"/>
    <property type="project" value="UniProtKB-SubCell"/>
</dbReference>
<dbReference type="PROSITE" id="PS50209">
    <property type="entry name" value="CARD"/>
    <property type="match status" value="1"/>
</dbReference>
<dbReference type="PROSITE" id="PS51830">
    <property type="entry name" value="FIIND"/>
    <property type="match status" value="1"/>
</dbReference>
<keyword evidence="5" id="KW-0395">Inflammatory response</keyword>
<dbReference type="SMART" id="SM01289">
    <property type="entry name" value="PYRIN"/>
    <property type="match status" value="1"/>
</dbReference>
<dbReference type="PANTHER" id="PTHR46985">
    <property type="entry name" value="NACHT, LRR AND PYD DOMAINS-CONTAINING PROTEIN 1"/>
    <property type="match status" value="1"/>
</dbReference>
<organism evidence="11 12">
    <name type="scientific">Mauremys mutica</name>
    <name type="common">yellowpond turtle</name>
    <dbReference type="NCBI Taxonomy" id="74926"/>
    <lineage>
        <taxon>Eukaryota</taxon>
        <taxon>Metazoa</taxon>
        <taxon>Chordata</taxon>
        <taxon>Craniata</taxon>
        <taxon>Vertebrata</taxon>
        <taxon>Euteleostomi</taxon>
        <taxon>Archelosauria</taxon>
        <taxon>Testudinata</taxon>
        <taxon>Testudines</taxon>
        <taxon>Cryptodira</taxon>
        <taxon>Durocryptodira</taxon>
        <taxon>Testudinoidea</taxon>
        <taxon>Geoemydidae</taxon>
        <taxon>Geoemydinae</taxon>
        <taxon>Mauremys</taxon>
    </lineage>
</organism>
<sequence>MEGTGRHRLLQTLAGLGKDELQRWKEKLSEIALKEGYQRIPQALLERADPEALAELLLSYYGEEYGLQLALLAQAVCSAEQAATDVSSAAGSEVLDELLMQSLSEFELDKAKSFPRLPLPPQWLRKLTRKKGKQHQASPGGSFSEETRSTPKSSTGTEAAGDPIREQGPASQPSNTNVLRDMGLVVPARSRFSGRRVRMKSIFPSMTLPTPPQWLRKLTGKKGKQRQAAPGTLPQGSQSTVQHPQEESIYTSMSERPGAVGKVTQMTGKKKKPAPLQLEALGGRSGRGSYETEFCALIFDETPALALAGFFDEEDETPPSSAAGTAEAEGIICEQTLLLSAGAAAGAAAAGDTSPSEDPSRDPWGQDKCDLCPREEDLPEEIHPETVRGPDGKQETYRVHLPGAGSFLCSETELGFEVRAAVTIQYEYDSWDRHLKASEKQQWMVAGPLFNIQVEPAGPVAAVHLPHFLCLAGREVDASRMRIAHFVDGEMTLEEPTRVRPFHAVLQNPSFSPLGVLWRKIQSKCQAKVHSLALLYRALRAANTTLHLYLIPNDRSLRQAVSDHESKCPSVRVHKPSRTKPLKFGSCCVVSSSSQLEVIPEELEFCYLGPKLEQPYLEIYTRDMQEGLQLSLLEKIEGEPIWKALVRPEDVRVCVSSAQMQTEEHFIDQHREQLIQRVRQVDGVLDKLYSTVLDDEQYQSIRAERTDPEKMRKLFDLLPSWNRACKDQLYQLSTVQETLWNQETQE</sequence>
<comment type="subcellular location">
    <subcellularLocation>
        <location evidence="1">Inflammasome</location>
    </subcellularLocation>
</comment>
<dbReference type="Proteomes" id="UP000827986">
    <property type="component" value="Unassembled WGS sequence"/>
</dbReference>
<dbReference type="GO" id="GO:0006954">
    <property type="term" value="P:inflammatory response"/>
    <property type="evidence" value="ECO:0007669"/>
    <property type="project" value="UniProtKB-KW"/>
</dbReference>
<feature type="compositionally biased region" description="Polar residues" evidence="7">
    <location>
        <begin position="169"/>
        <end position="178"/>
    </location>
</feature>
<reference evidence="11" key="1">
    <citation type="submission" date="2021-09" db="EMBL/GenBank/DDBJ databases">
        <title>The genome of Mauremys mutica provides insights into the evolution of semi-aquatic lifestyle.</title>
        <authorList>
            <person name="Gong S."/>
            <person name="Gao Y."/>
        </authorList>
    </citation>
    <scope>NUCLEOTIDE SEQUENCE</scope>
    <source>
        <strain evidence="11">MM-2020</strain>
        <tissue evidence="11">Muscle</tissue>
    </source>
</reference>
<feature type="domain" description="FIIND" evidence="10">
    <location>
        <begin position="377"/>
        <end position="660"/>
    </location>
</feature>
<protein>
    <recommendedName>
        <fullName evidence="13">NACHT, LRR and PYD domains-containing protein 1</fullName>
    </recommendedName>
</protein>
<evidence type="ECO:0000256" key="1">
    <source>
        <dbReference type="ARBA" id="ARBA00004110"/>
    </source>
</evidence>
<dbReference type="CDD" id="cd08330">
    <property type="entry name" value="CARD_ASC_NALP1"/>
    <property type="match status" value="1"/>
</dbReference>
<dbReference type="Pfam" id="PF00619">
    <property type="entry name" value="CARD"/>
    <property type="match status" value="1"/>
</dbReference>
<keyword evidence="12" id="KW-1185">Reference proteome</keyword>
<accession>A0A9D4AVU3</accession>
<feature type="compositionally biased region" description="Polar residues" evidence="7">
    <location>
        <begin position="234"/>
        <end position="243"/>
    </location>
</feature>
<feature type="domain" description="CARD" evidence="8">
    <location>
        <begin position="659"/>
        <end position="731"/>
    </location>
</feature>
<keyword evidence="4" id="KW-0391">Immunity</keyword>
<feature type="compositionally biased region" description="Basic and acidic residues" evidence="7">
    <location>
        <begin position="358"/>
        <end position="377"/>
    </location>
</feature>
<dbReference type="PROSITE" id="PS50824">
    <property type="entry name" value="DAPIN"/>
    <property type="match status" value="1"/>
</dbReference>
<dbReference type="InterPro" id="IPR004020">
    <property type="entry name" value="DAPIN"/>
</dbReference>
<dbReference type="PANTHER" id="PTHR46985:SF4">
    <property type="entry name" value="CASPASE RECRUITMENT DOMAIN-CONTAINING PROTEIN 8"/>
    <property type="match status" value="1"/>
</dbReference>
<dbReference type="Gene3D" id="1.10.533.10">
    <property type="entry name" value="Death Domain, Fas"/>
    <property type="match status" value="2"/>
</dbReference>
<dbReference type="Pfam" id="PF23679">
    <property type="entry name" value="UPA-FIIND"/>
    <property type="match status" value="1"/>
</dbReference>
<dbReference type="InterPro" id="IPR025307">
    <property type="entry name" value="FIIND_dom"/>
</dbReference>
<proteinExistence type="predicted"/>
<evidence type="ECO:0000256" key="3">
    <source>
        <dbReference type="ARBA" id="ARBA00022588"/>
    </source>
</evidence>
<evidence type="ECO:0008006" key="13">
    <source>
        <dbReference type="Google" id="ProtNLM"/>
    </source>
</evidence>
<dbReference type="InterPro" id="IPR011029">
    <property type="entry name" value="DEATH-like_dom_sf"/>
</dbReference>
<dbReference type="InterPro" id="IPR033516">
    <property type="entry name" value="CARD8/ASC/NALP1_CARD"/>
</dbReference>
<dbReference type="GO" id="GO:0045087">
    <property type="term" value="P:innate immune response"/>
    <property type="evidence" value="ECO:0007669"/>
    <property type="project" value="UniProtKB-KW"/>
</dbReference>
<dbReference type="SUPFAM" id="SSF47986">
    <property type="entry name" value="DEATH domain"/>
    <property type="match status" value="2"/>
</dbReference>
<name>A0A9D4AVU3_9SAUR</name>
<evidence type="ECO:0000313" key="12">
    <source>
        <dbReference type="Proteomes" id="UP000827986"/>
    </source>
</evidence>
<feature type="region of interest" description="Disordered" evidence="7">
    <location>
        <begin position="219"/>
        <end position="243"/>
    </location>
</feature>